<evidence type="ECO:0000313" key="3">
    <source>
        <dbReference type="EMBL" id="CAL4786572.1"/>
    </source>
</evidence>
<keyword evidence="4" id="KW-1185">Reference proteome</keyword>
<evidence type="ECO:0000313" key="4">
    <source>
        <dbReference type="Proteomes" id="UP001152797"/>
    </source>
</evidence>
<comment type="caution">
    <text evidence="1">The sequence shown here is derived from an EMBL/GenBank/DDBJ whole genome shotgun (WGS) entry which is preliminary data.</text>
</comment>
<dbReference type="OrthoDB" id="63199at2759"/>
<sequence length="630" mass="68588">MADGSNVVTKDDLAEEFIQLVPEDAEFEVRLFSCLEVRVNDEDGRYMVASKKLDDGAWFLLESPVVCWPLTQQEGEASLCDFPSSWCEGCLRSLPEPSSEPSSSRRRLTTPTPPRLCEACAQRGLREMLTQEELISWRRWQHQRSAKSCVGLEAFGRCLAQVALIASKAKEAGLDNSQAVHFALKPFDRPQGPPGDAQVLLHGTTPAEVAQELRVSEPFQSKLRKALGVEADALLSEVHVWCNVLWFKLCNQTATWTPVRSGVAEMPSGTGDVVAEALPPVATSADQTFWSAANDASYAGRTGIKSLVNVNNSAELLRLAYLQSRKMRKITSVAAVRAAEAQGVVTYMQNVTDPGFDNGNPAGNLLSKVGSLGGAKEPLKWQIDTGEGFLRDAPDDVMGDMMGSGMALAKGLMSKKKGKKKGGVAALLKGPGSPPKVDLAAYEMQQQLRMTLDFARRAVLEAAQLEDSIGKASAAANETVGKAAEYLNLPGFPPEALRRPPAPKGFGGRPSDMAPQFLDFLYQTPWKERVAAGPNSILSLADPYSQPGGPSGREVHDFFGSPPLPVESDEKCLVSFLKKTKGVRCSQKNKEFVLDFWEQHPFTFGNAWQATWFDGQDVTNESHNVTHMLT</sequence>
<reference evidence="1" key="1">
    <citation type="submission" date="2022-10" db="EMBL/GenBank/DDBJ databases">
        <authorList>
            <person name="Chen Y."/>
            <person name="Dougan E. K."/>
            <person name="Chan C."/>
            <person name="Rhodes N."/>
            <person name="Thang M."/>
        </authorList>
    </citation>
    <scope>NUCLEOTIDE SEQUENCE</scope>
</reference>
<dbReference type="EMBL" id="CAMXCT010002602">
    <property type="protein sequence ID" value="CAI3999260.1"/>
    <property type="molecule type" value="Genomic_DNA"/>
</dbReference>
<name>A0A9P1G655_9DINO</name>
<accession>A0A9P1G655</accession>
<dbReference type="AlphaFoldDB" id="A0A9P1G655"/>
<dbReference type="EMBL" id="CAMXCT030002602">
    <property type="protein sequence ID" value="CAL4786572.1"/>
    <property type="molecule type" value="Genomic_DNA"/>
</dbReference>
<proteinExistence type="predicted"/>
<keyword evidence="3" id="KW-0378">Hydrolase</keyword>
<reference evidence="2" key="2">
    <citation type="submission" date="2024-04" db="EMBL/GenBank/DDBJ databases">
        <authorList>
            <person name="Chen Y."/>
            <person name="Shah S."/>
            <person name="Dougan E. K."/>
            <person name="Thang M."/>
            <person name="Chan C."/>
        </authorList>
    </citation>
    <scope>NUCLEOTIDE SEQUENCE [LARGE SCALE GENOMIC DNA]</scope>
</reference>
<evidence type="ECO:0000313" key="1">
    <source>
        <dbReference type="EMBL" id="CAI3999260.1"/>
    </source>
</evidence>
<evidence type="ECO:0000313" key="2">
    <source>
        <dbReference type="EMBL" id="CAL1152635.1"/>
    </source>
</evidence>
<gene>
    <name evidence="1" type="ORF">C1SCF055_LOCUS25480</name>
</gene>
<organism evidence="1">
    <name type="scientific">Cladocopium goreaui</name>
    <dbReference type="NCBI Taxonomy" id="2562237"/>
    <lineage>
        <taxon>Eukaryota</taxon>
        <taxon>Sar</taxon>
        <taxon>Alveolata</taxon>
        <taxon>Dinophyceae</taxon>
        <taxon>Suessiales</taxon>
        <taxon>Symbiodiniaceae</taxon>
        <taxon>Cladocopium</taxon>
    </lineage>
</organism>
<dbReference type="EMBL" id="CAMXCT020002602">
    <property type="protein sequence ID" value="CAL1152635.1"/>
    <property type="molecule type" value="Genomic_DNA"/>
</dbReference>
<dbReference type="GO" id="GO:0016787">
    <property type="term" value="F:hydrolase activity"/>
    <property type="evidence" value="ECO:0007669"/>
    <property type="project" value="UniProtKB-KW"/>
</dbReference>
<dbReference type="Proteomes" id="UP001152797">
    <property type="component" value="Unassembled WGS sequence"/>
</dbReference>
<protein>
    <submittedName>
        <fullName evidence="3">Choloylglycine hydrolase</fullName>
    </submittedName>
</protein>